<accession>A0A346A1X0</accession>
<evidence type="ECO:0000256" key="2">
    <source>
        <dbReference type="ARBA" id="ARBA00023125"/>
    </source>
</evidence>
<dbReference type="AlphaFoldDB" id="A0A346A1X0"/>
<evidence type="ECO:0000313" key="5">
    <source>
        <dbReference type="EMBL" id="AXK83167.1"/>
    </source>
</evidence>
<dbReference type="SUPFAM" id="SSF46894">
    <property type="entry name" value="C-terminal effector domain of the bipartite response regulators"/>
    <property type="match status" value="1"/>
</dbReference>
<name>A0A346A1X0_9HYPH</name>
<reference evidence="5 6" key="1">
    <citation type="submission" date="2018-07" db="EMBL/GenBank/DDBJ databases">
        <authorList>
            <person name="Quirk P.G."/>
            <person name="Krulwich T.A."/>
        </authorList>
    </citation>
    <scope>NUCLEOTIDE SEQUENCE [LARGE SCALE GENOMIC DNA]</scope>
    <source>
        <strain evidence="5 6">CC-BB4</strain>
    </source>
</reference>
<dbReference type="PANTHER" id="PTHR44688:SF16">
    <property type="entry name" value="DNA-BINDING TRANSCRIPTIONAL ACTIVATOR DEVR_DOSR"/>
    <property type="match status" value="1"/>
</dbReference>
<gene>
    <name evidence="5" type="ORF">DW352_23200</name>
</gene>
<protein>
    <submittedName>
        <fullName evidence="5">LuxR family transcriptional regulator</fullName>
    </submittedName>
</protein>
<keyword evidence="1" id="KW-0805">Transcription regulation</keyword>
<proteinExistence type="predicted"/>
<keyword evidence="2" id="KW-0238">DNA-binding</keyword>
<dbReference type="SMART" id="SM00421">
    <property type="entry name" value="HTH_LUXR"/>
    <property type="match status" value="1"/>
</dbReference>
<dbReference type="Pfam" id="PF00196">
    <property type="entry name" value="GerE"/>
    <property type="match status" value="1"/>
</dbReference>
<dbReference type="Gene3D" id="1.10.10.10">
    <property type="entry name" value="Winged helix-like DNA-binding domain superfamily/Winged helix DNA-binding domain"/>
    <property type="match status" value="1"/>
</dbReference>
<dbReference type="PANTHER" id="PTHR44688">
    <property type="entry name" value="DNA-BINDING TRANSCRIPTIONAL ACTIVATOR DEVR_DOSR"/>
    <property type="match status" value="1"/>
</dbReference>
<dbReference type="Proteomes" id="UP000254889">
    <property type="component" value="Chromosome"/>
</dbReference>
<dbReference type="InterPro" id="IPR000792">
    <property type="entry name" value="Tscrpt_reg_LuxR_C"/>
</dbReference>
<dbReference type="CDD" id="cd06170">
    <property type="entry name" value="LuxR_C_like"/>
    <property type="match status" value="1"/>
</dbReference>
<evidence type="ECO:0000259" key="4">
    <source>
        <dbReference type="PROSITE" id="PS50043"/>
    </source>
</evidence>
<sequence>MRPLDANELEALKLFANGRSAEEIAAEMNVSRSMAQHYVRVAARKLGARNRVHAVALAVRMGMFEVAGGGN</sequence>
<keyword evidence="3" id="KW-0804">Transcription</keyword>
<dbReference type="PROSITE" id="PS50043">
    <property type="entry name" value="HTH_LUXR_2"/>
    <property type="match status" value="1"/>
</dbReference>
<dbReference type="EMBL" id="CP031417">
    <property type="protein sequence ID" value="AXK83167.1"/>
    <property type="molecule type" value="Genomic_DNA"/>
</dbReference>
<dbReference type="InterPro" id="IPR016032">
    <property type="entry name" value="Sig_transdc_resp-reg_C-effctor"/>
</dbReference>
<organism evidence="5 6">
    <name type="scientific">Pseudolabrys taiwanensis</name>
    <dbReference type="NCBI Taxonomy" id="331696"/>
    <lineage>
        <taxon>Bacteria</taxon>
        <taxon>Pseudomonadati</taxon>
        <taxon>Pseudomonadota</taxon>
        <taxon>Alphaproteobacteria</taxon>
        <taxon>Hyphomicrobiales</taxon>
        <taxon>Xanthobacteraceae</taxon>
        <taxon>Pseudolabrys</taxon>
    </lineage>
</organism>
<keyword evidence="6" id="KW-1185">Reference proteome</keyword>
<feature type="domain" description="HTH luxR-type" evidence="4">
    <location>
        <begin position="1"/>
        <end position="62"/>
    </location>
</feature>
<dbReference type="GO" id="GO:0003677">
    <property type="term" value="F:DNA binding"/>
    <property type="evidence" value="ECO:0007669"/>
    <property type="project" value="UniProtKB-KW"/>
</dbReference>
<dbReference type="GO" id="GO:0006355">
    <property type="term" value="P:regulation of DNA-templated transcription"/>
    <property type="evidence" value="ECO:0007669"/>
    <property type="project" value="InterPro"/>
</dbReference>
<dbReference type="InterPro" id="IPR036388">
    <property type="entry name" value="WH-like_DNA-bd_sf"/>
</dbReference>
<evidence type="ECO:0000313" key="6">
    <source>
        <dbReference type="Proteomes" id="UP000254889"/>
    </source>
</evidence>
<evidence type="ECO:0000256" key="3">
    <source>
        <dbReference type="ARBA" id="ARBA00023163"/>
    </source>
</evidence>
<dbReference type="OrthoDB" id="8349179at2"/>
<dbReference type="KEGG" id="ptaw:DW352_23200"/>
<evidence type="ECO:0000256" key="1">
    <source>
        <dbReference type="ARBA" id="ARBA00023015"/>
    </source>
</evidence>